<dbReference type="InterPro" id="IPR019819">
    <property type="entry name" value="Carboxylesterase_B_CS"/>
</dbReference>
<accession>A0ABD0SS79</accession>
<dbReference type="EMBL" id="JBEDNZ010000016">
    <property type="protein sequence ID" value="KAL0822712.1"/>
    <property type="molecule type" value="Genomic_DNA"/>
</dbReference>
<keyword evidence="3 6" id="KW-0378">Hydrolase</keyword>
<evidence type="ECO:0000256" key="5">
    <source>
        <dbReference type="ARBA" id="ARBA00023180"/>
    </source>
</evidence>
<protein>
    <recommendedName>
        <fullName evidence="6">Carboxylic ester hydrolase</fullName>
        <ecNumber evidence="6">3.1.1.-</ecNumber>
    </recommendedName>
</protein>
<sequence length="542" mass="60637">MTTVKVLQGILKGGKSQTENGFEYYEFLGVPYAKPPIGKLRFKSPQPPESWLNERDATRTNNNNVACQVDVLSGGTVTVGSEDCLYLNVYTPQLPTPESAPLPVIVYIHGGGFIIGNGTMKSENGPDYLIEQNTVVVTINYRLSVLGFLSLDIPEAAGNMGLKDQVKALQWIRDNIGQFGGDKNNVTIMGLSAGSASVEYLILSPTAKGLFHKAILNSGSTLNHWAINFQLLDLTRELVKILDYKGPLDDKKAMHEFLLTIPASNLILAAFQAAAKYSPKRLFFGFVPTVEKDYENNDAFLTTPPYKLLKEGNFSRVPTIRGFVNREGALTGIMKPEAKKYISETSDFIDYYPYDIESNKKDQYNSKFTSAYLKDTKSNDTIEDFIGDLDFKSGVWIAARFSSMNVPVYMYEFEHAGKINHFKKMFGLSSEPGALHGDDFTYHFKKEAFEAIDETDVLIRQRLVTMFSNFAKSGVPVPSSSDLVPVNWPPFTAESTMYLGIGKDLQLKTDYEPKKMAIFEELYAKSFGNVWKLRYLQNIRST</sequence>
<evidence type="ECO:0000256" key="3">
    <source>
        <dbReference type="ARBA" id="ARBA00022801"/>
    </source>
</evidence>
<gene>
    <name evidence="8" type="ORF">ABMA28_004731</name>
</gene>
<keyword evidence="4" id="KW-1015">Disulfide bond</keyword>
<dbReference type="EC" id="3.1.1.-" evidence="6"/>
<evidence type="ECO:0000256" key="1">
    <source>
        <dbReference type="ARBA" id="ARBA00005964"/>
    </source>
</evidence>
<evidence type="ECO:0000313" key="9">
    <source>
        <dbReference type="Proteomes" id="UP001549921"/>
    </source>
</evidence>
<evidence type="ECO:0000256" key="6">
    <source>
        <dbReference type="RuleBase" id="RU361235"/>
    </source>
</evidence>
<keyword evidence="5" id="KW-0325">Glycoprotein</keyword>
<dbReference type="Pfam" id="PF00135">
    <property type="entry name" value="COesterase"/>
    <property type="match status" value="1"/>
</dbReference>
<evidence type="ECO:0000256" key="4">
    <source>
        <dbReference type="ARBA" id="ARBA00023157"/>
    </source>
</evidence>
<dbReference type="GO" id="GO:0052689">
    <property type="term" value="F:carboxylic ester hydrolase activity"/>
    <property type="evidence" value="ECO:0007669"/>
    <property type="project" value="UniProtKB-KW"/>
</dbReference>
<dbReference type="AlphaFoldDB" id="A0ABD0SS79"/>
<proteinExistence type="inferred from homology"/>
<dbReference type="PROSITE" id="PS00122">
    <property type="entry name" value="CARBOXYLESTERASE_B_1"/>
    <property type="match status" value="1"/>
</dbReference>
<keyword evidence="2" id="KW-0719">Serine esterase</keyword>
<dbReference type="Gene3D" id="3.40.50.1820">
    <property type="entry name" value="alpha/beta hydrolase"/>
    <property type="match status" value="1"/>
</dbReference>
<dbReference type="PANTHER" id="PTHR43142:SF1">
    <property type="entry name" value="CARBOXYLIC ESTER HYDROLASE"/>
    <property type="match status" value="1"/>
</dbReference>
<comment type="similarity">
    <text evidence="1 6">Belongs to the type-B carboxylesterase/lipase family.</text>
</comment>
<dbReference type="InterPro" id="IPR019826">
    <property type="entry name" value="Carboxylesterase_B_AS"/>
</dbReference>
<comment type="caution">
    <text evidence="8">The sequence shown here is derived from an EMBL/GenBank/DDBJ whole genome shotgun (WGS) entry which is preliminary data.</text>
</comment>
<reference evidence="8 9" key="1">
    <citation type="submission" date="2024-06" db="EMBL/GenBank/DDBJ databases">
        <title>A chromosome-level genome assembly of beet webworm, Loxostege sticticalis.</title>
        <authorList>
            <person name="Zhang Y."/>
        </authorList>
    </citation>
    <scope>NUCLEOTIDE SEQUENCE [LARGE SCALE GENOMIC DNA]</scope>
    <source>
        <strain evidence="8">AQ028</strain>
        <tissue evidence="8">Male pupae</tissue>
    </source>
</reference>
<dbReference type="PANTHER" id="PTHR43142">
    <property type="entry name" value="CARBOXYLIC ESTER HYDROLASE"/>
    <property type="match status" value="1"/>
</dbReference>
<feature type="domain" description="Carboxylesterase type B" evidence="7">
    <location>
        <begin position="3"/>
        <end position="517"/>
    </location>
</feature>
<evidence type="ECO:0000259" key="7">
    <source>
        <dbReference type="Pfam" id="PF00135"/>
    </source>
</evidence>
<dbReference type="InterPro" id="IPR029058">
    <property type="entry name" value="AB_hydrolase_fold"/>
</dbReference>
<dbReference type="InterPro" id="IPR002018">
    <property type="entry name" value="CarbesteraseB"/>
</dbReference>
<dbReference type="Proteomes" id="UP001549921">
    <property type="component" value="Unassembled WGS sequence"/>
</dbReference>
<name>A0ABD0SS79_LOXSC</name>
<organism evidence="8 9">
    <name type="scientific">Loxostege sticticalis</name>
    <name type="common">Beet webworm moth</name>
    <dbReference type="NCBI Taxonomy" id="481309"/>
    <lineage>
        <taxon>Eukaryota</taxon>
        <taxon>Metazoa</taxon>
        <taxon>Ecdysozoa</taxon>
        <taxon>Arthropoda</taxon>
        <taxon>Hexapoda</taxon>
        <taxon>Insecta</taxon>
        <taxon>Pterygota</taxon>
        <taxon>Neoptera</taxon>
        <taxon>Endopterygota</taxon>
        <taxon>Lepidoptera</taxon>
        <taxon>Glossata</taxon>
        <taxon>Ditrysia</taxon>
        <taxon>Pyraloidea</taxon>
        <taxon>Crambidae</taxon>
        <taxon>Pyraustinae</taxon>
        <taxon>Loxostege</taxon>
    </lineage>
</organism>
<dbReference type="SUPFAM" id="SSF53474">
    <property type="entry name" value="alpha/beta-Hydrolases"/>
    <property type="match status" value="1"/>
</dbReference>
<dbReference type="PROSITE" id="PS00941">
    <property type="entry name" value="CARBOXYLESTERASE_B_2"/>
    <property type="match status" value="1"/>
</dbReference>
<evidence type="ECO:0000256" key="2">
    <source>
        <dbReference type="ARBA" id="ARBA00022487"/>
    </source>
</evidence>
<evidence type="ECO:0000313" key="8">
    <source>
        <dbReference type="EMBL" id="KAL0822712.1"/>
    </source>
</evidence>